<sequence length="508" mass="56068">MSPLILHLIYIHGFNGDETTFQAFPSHLQQYLSDRIPLGLNVQVQSTIYPTYKSVKPIANARKNFLEWLNTQPSGPVILLGHSMGGLLAAEAATDVSNNPPYFVTPRRIVGMISFDTPYLGMHPHVVISGIASLFAKEEKTPTQKTESELNRHSSVKIANDRVTDDWENYKKTIQANNSRTSLNSYDSSSHLSVHSPASSSPHLSPTNSSIPSVRPPSPTSRFIDRTLNLVSDTADDPFVRWLRKHSDEPFTASKRWVVEHFQFGICMFDPSGLKTRYTRLVSWNGLWVNYWTITPPRKGSSSQGRDPQDHGVDAKQRSQLAAENDVGLIEAGISDGGGLRPISPSTHRKSASFSSATSLLSYTSTSPSSLTSDMSDLQISTTPKVESGTTLDPKAAEKERKRRKKEVEKLKKEREKEAKALAKTEKAKVGRHFIVLPNGLGSYLGGRDKWEQIVVGGVDDEVAAHTGLFIPSQNLDYEGLIERVSSKILGWLSDGRLGSAASTETRE</sequence>
<feature type="region of interest" description="Disordered" evidence="1">
    <location>
        <begin position="180"/>
        <end position="220"/>
    </location>
</feature>
<evidence type="ECO:0000256" key="1">
    <source>
        <dbReference type="SAM" id="MobiDB-lite"/>
    </source>
</evidence>
<dbReference type="PANTHER" id="PTHR47842:SF3">
    <property type="entry name" value="DUF676 DOMAIN-CONTAINING PROTEIN"/>
    <property type="match status" value="1"/>
</dbReference>
<evidence type="ECO:0000313" key="3">
    <source>
        <dbReference type="EMBL" id="KAF5365189.1"/>
    </source>
</evidence>
<feature type="compositionally biased region" description="Basic and acidic residues" evidence="1">
    <location>
        <begin position="395"/>
        <end position="412"/>
    </location>
</feature>
<feature type="compositionally biased region" description="Polar residues" evidence="1">
    <location>
        <begin position="379"/>
        <end position="391"/>
    </location>
</feature>
<proteinExistence type="predicted"/>
<dbReference type="AlphaFoldDB" id="A0A8H5GI25"/>
<accession>A0A8H5GI25</accession>
<keyword evidence="4" id="KW-1185">Reference proteome</keyword>
<feature type="region of interest" description="Disordered" evidence="1">
    <location>
        <begin position="365"/>
        <end position="412"/>
    </location>
</feature>
<dbReference type="OrthoDB" id="3248508at2759"/>
<evidence type="ECO:0000259" key="2">
    <source>
        <dbReference type="Pfam" id="PF00975"/>
    </source>
</evidence>
<feature type="region of interest" description="Disordered" evidence="1">
    <location>
        <begin position="298"/>
        <end position="319"/>
    </location>
</feature>
<dbReference type="Proteomes" id="UP000559256">
    <property type="component" value="Unassembled WGS sequence"/>
</dbReference>
<protein>
    <recommendedName>
        <fullName evidence="2">Thioesterase domain-containing protein</fullName>
    </recommendedName>
</protein>
<organism evidence="3 4">
    <name type="scientific">Tetrapyrgos nigripes</name>
    <dbReference type="NCBI Taxonomy" id="182062"/>
    <lineage>
        <taxon>Eukaryota</taxon>
        <taxon>Fungi</taxon>
        <taxon>Dikarya</taxon>
        <taxon>Basidiomycota</taxon>
        <taxon>Agaricomycotina</taxon>
        <taxon>Agaricomycetes</taxon>
        <taxon>Agaricomycetidae</taxon>
        <taxon>Agaricales</taxon>
        <taxon>Marasmiineae</taxon>
        <taxon>Marasmiaceae</taxon>
        <taxon>Tetrapyrgos</taxon>
    </lineage>
</organism>
<dbReference type="EMBL" id="JAACJM010000028">
    <property type="protein sequence ID" value="KAF5365189.1"/>
    <property type="molecule type" value="Genomic_DNA"/>
</dbReference>
<dbReference type="InterPro" id="IPR001031">
    <property type="entry name" value="Thioesterase"/>
</dbReference>
<feature type="compositionally biased region" description="Low complexity" evidence="1">
    <location>
        <begin position="365"/>
        <end position="378"/>
    </location>
</feature>
<gene>
    <name evidence="3" type="ORF">D9758_005348</name>
</gene>
<dbReference type="PANTHER" id="PTHR47842">
    <property type="entry name" value="EXPRESSED PROTEIN"/>
    <property type="match status" value="1"/>
</dbReference>
<dbReference type="Gene3D" id="3.40.50.1820">
    <property type="entry name" value="alpha/beta hydrolase"/>
    <property type="match status" value="1"/>
</dbReference>
<name>A0A8H5GI25_9AGAR</name>
<dbReference type="SUPFAM" id="SSF53474">
    <property type="entry name" value="alpha/beta-Hydrolases"/>
    <property type="match status" value="1"/>
</dbReference>
<feature type="compositionally biased region" description="Low complexity" evidence="1">
    <location>
        <begin position="182"/>
        <end position="210"/>
    </location>
</feature>
<reference evidence="3 4" key="1">
    <citation type="journal article" date="2020" name="ISME J.">
        <title>Uncovering the hidden diversity of litter-decomposition mechanisms in mushroom-forming fungi.</title>
        <authorList>
            <person name="Floudas D."/>
            <person name="Bentzer J."/>
            <person name="Ahren D."/>
            <person name="Johansson T."/>
            <person name="Persson P."/>
            <person name="Tunlid A."/>
        </authorList>
    </citation>
    <scope>NUCLEOTIDE SEQUENCE [LARGE SCALE GENOMIC DNA]</scope>
    <source>
        <strain evidence="3 4">CBS 291.85</strain>
    </source>
</reference>
<evidence type="ECO:0000313" key="4">
    <source>
        <dbReference type="Proteomes" id="UP000559256"/>
    </source>
</evidence>
<feature type="compositionally biased region" description="Basic and acidic residues" evidence="1">
    <location>
        <begin position="307"/>
        <end position="317"/>
    </location>
</feature>
<comment type="caution">
    <text evidence="3">The sequence shown here is derived from an EMBL/GenBank/DDBJ whole genome shotgun (WGS) entry which is preliminary data.</text>
</comment>
<dbReference type="InterPro" id="IPR029058">
    <property type="entry name" value="AB_hydrolase_fold"/>
</dbReference>
<dbReference type="Pfam" id="PF00975">
    <property type="entry name" value="Thioesterase"/>
    <property type="match status" value="1"/>
</dbReference>
<feature type="domain" description="Thioesterase" evidence="2">
    <location>
        <begin position="8"/>
        <end position="99"/>
    </location>
</feature>